<proteinExistence type="predicted"/>
<evidence type="ECO:0000256" key="1">
    <source>
        <dbReference type="ARBA" id="ARBA00004442"/>
    </source>
</evidence>
<evidence type="ECO:0000313" key="8">
    <source>
        <dbReference type="Proteomes" id="UP001596978"/>
    </source>
</evidence>
<organism evidence="7 8">
    <name type="scientific">Sungkyunkwania multivorans</name>
    <dbReference type="NCBI Taxonomy" id="1173618"/>
    <lineage>
        <taxon>Bacteria</taxon>
        <taxon>Pseudomonadati</taxon>
        <taxon>Bacteroidota</taxon>
        <taxon>Flavobacteriia</taxon>
        <taxon>Flavobacteriales</taxon>
        <taxon>Flavobacteriaceae</taxon>
        <taxon>Sungkyunkwania</taxon>
    </lineage>
</organism>
<dbReference type="SUPFAM" id="SSF56935">
    <property type="entry name" value="Porins"/>
    <property type="match status" value="1"/>
</dbReference>
<dbReference type="Pfam" id="PF14905">
    <property type="entry name" value="OMP_b-brl_3"/>
    <property type="match status" value="1"/>
</dbReference>
<dbReference type="Pfam" id="PF13715">
    <property type="entry name" value="CarbopepD_reg_2"/>
    <property type="match status" value="1"/>
</dbReference>
<dbReference type="InterPro" id="IPR036942">
    <property type="entry name" value="Beta-barrel_TonB_sf"/>
</dbReference>
<comment type="caution">
    <text evidence="7">The sequence shown here is derived from an EMBL/GenBank/DDBJ whole genome shotgun (WGS) entry which is preliminary data.</text>
</comment>
<sequence length="851" mass="96369">MKNLILWCAFLSFFMINAQNSTGPSLPNVGVVSGKVIDKNLQQPIPYATVAIKAKTDQSTITGAITDEDGTFELKGIPDGSLVLEVSFIGYKTHNQEITIGRGGRRLNVGTITLEENVDELEGVDVVAERSTIEQRIDRKVINVGKDLQTAGPTASDIMNNLPSVSVDQQTGALSLRGNQNVRVMVDGKLTNVPVAQLLKQIPSTSIKKIELITNPSAKYNPEGMSGIINIVLIKNAMIGFNGNINIGLNYDDNARFNSGIDLNYRNNKLNLFGNYSNNISKNFNRGNVFRSDDNSDQQFAFLDDSKTHLFKVGFDFYLNEKNTISVFTNQNFFDGGTLGTTDIVNMDAADDFSQIFNNIRDNLSSQYNFNYKLDFAKDDHNIELEADYNTFENDEDATFDFRGNTTTLDYEDFVDTERDRLTVNLDYVNPIDEKTKLELGLEARLFNSDIARTSSQFVQNPFDLSGGDIPGPSTDFDYSRDIYSAYATYGKKWEKWSVQVGARFETVSVTADTEELYEPGITTDDLSNITTDDNVIVTRDGDKILRKFENDYTQIYPSAFVTYTASEKNSYQMSYSRRVDRPGLQQVNPIREWSTPLITSFGRSSLVPQFTNSLELNYTRRLKSGSVTAGVFYRAIEDEINRAVFVDRLDPELNRIILTFDNFNNTSAYGFELSSNYRPTKWWSINGSFDFFSQKQRGLTEFSIDEDGNGVKELDEIFTEERQVTNTAWNFRMFNNFSVTKKLTLSAFGFYRGKNRNIQFDVDPMVFVNLGARYNFAEGKGTFSLNYNDIFNTMEFRFNGDRPYPQEGRFNWESQTVFAGLSYRFGGGKYRAKQRRSRDNNEKQGSGGIF</sequence>
<keyword evidence="8" id="KW-1185">Reference proteome</keyword>
<accession>A0ABW3CWG6</accession>
<comment type="subcellular location">
    <subcellularLocation>
        <location evidence="1">Cell outer membrane</location>
    </subcellularLocation>
</comment>
<feature type="region of interest" description="Disordered" evidence="4">
    <location>
        <begin position="831"/>
        <end position="851"/>
    </location>
</feature>
<evidence type="ECO:0000256" key="4">
    <source>
        <dbReference type="SAM" id="MobiDB-lite"/>
    </source>
</evidence>
<feature type="chain" id="PRO_5046793390" evidence="5">
    <location>
        <begin position="19"/>
        <end position="851"/>
    </location>
</feature>
<keyword evidence="3" id="KW-0998">Cell outer membrane</keyword>
<dbReference type="PANTHER" id="PTHR40980:SF4">
    <property type="entry name" value="TONB-DEPENDENT RECEPTOR-LIKE BETA-BARREL DOMAIN-CONTAINING PROTEIN"/>
    <property type="match status" value="1"/>
</dbReference>
<evidence type="ECO:0000259" key="6">
    <source>
        <dbReference type="Pfam" id="PF14905"/>
    </source>
</evidence>
<evidence type="ECO:0000256" key="5">
    <source>
        <dbReference type="SAM" id="SignalP"/>
    </source>
</evidence>
<evidence type="ECO:0000313" key="7">
    <source>
        <dbReference type="EMBL" id="MFD0861199.1"/>
    </source>
</evidence>
<dbReference type="RefSeq" id="WP_386403768.1">
    <property type="nucleotide sequence ID" value="NZ_JBHTJH010000004.1"/>
</dbReference>
<evidence type="ECO:0000256" key="2">
    <source>
        <dbReference type="ARBA" id="ARBA00023136"/>
    </source>
</evidence>
<dbReference type="SUPFAM" id="SSF49464">
    <property type="entry name" value="Carboxypeptidase regulatory domain-like"/>
    <property type="match status" value="1"/>
</dbReference>
<dbReference type="Proteomes" id="UP001596978">
    <property type="component" value="Unassembled WGS sequence"/>
</dbReference>
<dbReference type="InterPro" id="IPR037066">
    <property type="entry name" value="Plug_dom_sf"/>
</dbReference>
<dbReference type="PANTHER" id="PTHR40980">
    <property type="entry name" value="PLUG DOMAIN-CONTAINING PROTEIN"/>
    <property type="match status" value="1"/>
</dbReference>
<keyword evidence="5" id="KW-0732">Signal</keyword>
<dbReference type="Gene3D" id="2.40.170.20">
    <property type="entry name" value="TonB-dependent receptor, beta-barrel domain"/>
    <property type="match status" value="1"/>
</dbReference>
<name>A0ABW3CWG6_9FLAO</name>
<dbReference type="Gene3D" id="2.170.130.10">
    <property type="entry name" value="TonB-dependent receptor, plug domain"/>
    <property type="match status" value="1"/>
</dbReference>
<feature type="signal peptide" evidence="5">
    <location>
        <begin position="1"/>
        <end position="18"/>
    </location>
</feature>
<gene>
    <name evidence="7" type="ORF">ACFQ1M_03185</name>
</gene>
<protein>
    <submittedName>
        <fullName evidence="7">Outer membrane beta-barrel protein</fullName>
    </submittedName>
</protein>
<keyword evidence="2" id="KW-0472">Membrane</keyword>
<dbReference type="EMBL" id="JBHTJH010000004">
    <property type="protein sequence ID" value="MFD0861199.1"/>
    <property type="molecule type" value="Genomic_DNA"/>
</dbReference>
<dbReference type="InterPro" id="IPR041700">
    <property type="entry name" value="OMP_b-brl_3"/>
</dbReference>
<feature type="domain" description="Outer membrane protein beta-barrel" evidence="6">
    <location>
        <begin position="375"/>
        <end position="824"/>
    </location>
</feature>
<evidence type="ECO:0000256" key="3">
    <source>
        <dbReference type="ARBA" id="ARBA00023237"/>
    </source>
</evidence>
<dbReference type="InterPro" id="IPR008969">
    <property type="entry name" value="CarboxyPept-like_regulatory"/>
</dbReference>
<reference evidence="8" key="1">
    <citation type="journal article" date="2019" name="Int. J. Syst. Evol. Microbiol.">
        <title>The Global Catalogue of Microorganisms (GCM) 10K type strain sequencing project: providing services to taxonomists for standard genome sequencing and annotation.</title>
        <authorList>
            <consortium name="The Broad Institute Genomics Platform"/>
            <consortium name="The Broad Institute Genome Sequencing Center for Infectious Disease"/>
            <person name="Wu L."/>
            <person name="Ma J."/>
        </authorList>
    </citation>
    <scope>NUCLEOTIDE SEQUENCE [LARGE SCALE GENOMIC DNA]</scope>
    <source>
        <strain evidence="8">CCUG 62952</strain>
    </source>
</reference>
<dbReference type="Gene3D" id="2.60.40.1120">
    <property type="entry name" value="Carboxypeptidase-like, regulatory domain"/>
    <property type="match status" value="1"/>
</dbReference>